<evidence type="ECO:0008006" key="3">
    <source>
        <dbReference type="Google" id="ProtNLM"/>
    </source>
</evidence>
<dbReference type="RefSeq" id="WP_245756155.1">
    <property type="nucleotide sequence ID" value="NZ_FOOT01000002.1"/>
</dbReference>
<dbReference type="Proteomes" id="UP000198724">
    <property type="component" value="Unassembled WGS sequence"/>
</dbReference>
<dbReference type="STRING" id="1436961.SAMN05421739_102724"/>
<organism evidence="1 2">
    <name type="scientific">Pontibacter chinhatensis</name>
    <dbReference type="NCBI Taxonomy" id="1436961"/>
    <lineage>
        <taxon>Bacteria</taxon>
        <taxon>Pseudomonadati</taxon>
        <taxon>Bacteroidota</taxon>
        <taxon>Cytophagia</taxon>
        <taxon>Cytophagales</taxon>
        <taxon>Hymenobacteraceae</taxon>
        <taxon>Pontibacter</taxon>
    </lineage>
</organism>
<dbReference type="EMBL" id="FOOT01000002">
    <property type="protein sequence ID" value="SFG50611.1"/>
    <property type="molecule type" value="Genomic_DNA"/>
</dbReference>
<protein>
    <recommendedName>
        <fullName evidence="3">DUF4136 domain-containing protein</fullName>
    </recommendedName>
</protein>
<sequence>MMELGVRKTTWKYNFLLVLILLLTMVLSGCAPSTQITGTWKNPEGGGQAYDKIMVVALTDNVRARQTVETDMQAQLQQRGIQGAKSIDMFPPTMSQKGGPDVNQILDKVREQQYDAILTVALLDEETETRYVPGSYGYAPITRFGWYGRFRGYYTYWYPTIYDPGYYTEQKTYFLETNLYDVGTEQLKWSAQSASHSPSSLRKASVTLAELTVGRMAQDGLVR</sequence>
<accession>A0A1I2SL70</accession>
<proteinExistence type="predicted"/>
<gene>
    <name evidence="1" type="ORF">SAMN05421739_102724</name>
</gene>
<dbReference type="AlphaFoldDB" id="A0A1I2SL70"/>
<evidence type="ECO:0000313" key="2">
    <source>
        <dbReference type="Proteomes" id="UP000198724"/>
    </source>
</evidence>
<name>A0A1I2SL70_9BACT</name>
<reference evidence="2" key="1">
    <citation type="submission" date="2016-10" db="EMBL/GenBank/DDBJ databases">
        <authorList>
            <person name="Varghese N."/>
            <person name="Submissions S."/>
        </authorList>
    </citation>
    <scope>NUCLEOTIDE SEQUENCE [LARGE SCALE GENOMIC DNA]</scope>
    <source>
        <strain evidence="2">LP51</strain>
    </source>
</reference>
<dbReference type="PROSITE" id="PS51257">
    <property type="entry name" value="PROKAR_LIPOPROTEIN"/>
    <property type="match status" value="1"/>
</dbReference>
<evidence type="ECO:0000313" key="1">
    <source>
        <dbReference type="EMBL" id="SFG50611.1"/>
    </source>
</evidence>
<keyword evidence="2" id="KW-1185">Reference proteome</keyword>